<dbReference type="InterPro" id="IPR040678">
    <property type="entry name" value="AbrB_C"/>
</dbReference>
<evidence type="ECO:0000259" key="2">
    <source>
        <dbReference type="PROSITE" id="PS51740"/>
    </source>
</evidence>
<evidence type="ECO:0000313" key="3">
    <source>
        <dbReference type="EMBL" id="UPM55438.1"/>
    </source>
</evidence>
<evidence type="ECO:0000313" key="4">
    <source>
        <dbReference type="Proteomes" id="UP000830639"/>
    </source>
</evidence>
<dbReference type="NCBIfam" id="TIGR01439">
    <property type="entry name" value="lp_hng_hel_AbrB"/>
    <property type="match status" value="2"/>
</dbReference>
<keyword evidence="1 3" id="KW-0238">DNA-binding</keyword>
<dbReference type="EMBL" id="CP096034">
    <property type="protein sequence ID" value="UPM55438.1"/>
    <property type="molecule type" value="Genomic_DNA"/>
</dbReference>
<feature type="domain" description="SpoVT-AbrB" evidence="2">
    <location>
        <begin position="5"/>
        <end position="50"/>
    </location>
</feature>
<name>A0ABY4JNL4_9BACI</name>
<accession>A0ABY4JNL4</accession>
<dbReference type="PROSITE" id="PS51740">
    <property type="entry name" value="SPOVT_ABRB"/>
    <property type="match status" value="2"/>
</dbReference>
<reference evidence="3 4" key="1">
    <citation type="submission" date="2022-04" db="EMBL/GenBank/DDBJ databases">
        <title>Mechanism of arsenic methylation and mitigation arsenic toxicity by Bacillus sp. LH14 from an Arsenic-Contaminated Paddy Soil.</title>
        <authorList>
            <person name="Wang D."/>
        </authorList>
    </citation>
    <scope>NUCLEOTIDE SEQUENCE [LARGE SCALE GENOMIC DNA]</scope>
    <source>
        <strain evidence="3 4">LH14</strain>
    </source>
</reference>
<dbReference type="SMART" id="SM00966">
    <property type="entry name" value="SpoVT_AbrB"/>
    <property type="match status" value="2"/>
</dbReference>
<evidence type="ECO:0000256" key="1">
    <source>
        <dbReference type="PROSITE-ProRule" id="PRU01076"/>
    </source>
</evidence>
<dbReference type="InterPro" id="IPR052731">
    <property type="entry name" value="B_subtilis_Trans_State_Reg"/>
</dbReference>
<dbReference type="SUPFAM" id="SSF89447">
    <property type="entry name" value="AbrB/MazE/MraZ-like"/>
    <property type="match status" value="2"/>
</dbReference>
<dbReference type="PANTHER" id="PTHR36432:SF4">
    <property type="entry name" value="TRANSITION STATE REGULATOR ABH-RELATED"/>
    <property type="match status" value="1"/>
</dbReference>
<dbReference type="Pfam" id="PF18277">
    <property type="entry name" value="AbrB_C"/>
    <property type="match status" value="1"/>
</dbReference>
<dbReference type="Proteomes" id="UP000830639">
    <property type="component" value="Chromosome"/>
</dbReference>
<proteinExistence type="predicted"/>
<feature type="domain" description="SpoVT-AbrB" evidence="2">
    <location>
        <begin position="56"/>
        <end position="101"/>
    </location>
</feature>
<sequence length="143" mass="16440">MKSTGIIRKLDDLGRIVLPKELRNTMNLENNAPFEIHFEEGMIILTKYDENSGQSGIVRRLDDLGRIVLPKELRKMLNLNKYEPFEVFIEDQKIILKQFVSSNACMITGVIDENNFSFDSGKLVVSKYGAEILIKELQEYIAK</sequence>
<dbReference type="InterPro" id="IPR037914">
    <property type="entry name" value="SpoVT-AbrB_sf"/>
</dbReference>
<keyword evidence="4" id="KW-1185">Reference proteome</keyword>
<dbReference type="RefSeq" id="WP_248268450.1">
    <property type="nucleotide sequence ID" value="NZ_CP096034.1"/>
</dbReference>
<gene>
    <name evidence="3" type="ORF">MY490_06240</name>
</gene>
<dbReference type="GO" id="GO:0003677">
    <property type="term" value="F:DNA binding"/>
    <property type="evidence" value="ECO:0007669"/>
    <property type="project" value="UniProtKB-KW"/>
</dbReference>
<protein>
    <submittedName>
        <fullName evidence="3">AbrB/MazE/SpoVT family DNA-binding domain-containing protein</fullName>
    </submittedName>
</protein>
<dbReference type="PANTHER" id="PTHR36432">
    <property type="match status" value="1"/>
</dbReference>
<organism evidence="3 4">
    <name type="scientific">Gottfriedia acidiceleris</name>
    <dbReference type="NCBI Taxonomy" id="371036"/>
    <lineage>
        <taxon>Bacteria</taxon>
        <taxon>Bacillati</taxon>
        <taxon>Bacillota</taxon>
        <taxon>Bacilli</taxon>
        <taxon>Bacillales</taxon>
        <taxon>Bacillaceae</taxon>
        <taxon>Gottfriedia</taxon>
    </lineage>
</organism>
<dbReference type="Pfam" id="PF04014">
    <property type="entry name" value="MazE_antitoxin"/>
    <property type="match status" value="2"/>
</dbReference>
<dbReference type="Gene3D" id="2.10.260.10">
    <property type="match status" value="2"/>
</dbReference>
<dbReference type="InterPro" id="IPR007159">
    <property type="entry name" value="SpoVT-AbrB_dom"/>
</dbReference>